<proteinExistence type="predicted"/>
<name>A0A174BY73_9FIRM</name>
<accession>A0A174BY73</accession>
<sequence>MKKEFEKIVNEFLELPDGSECEFKEVSDMIPIGALICKRLDRIATALEGIDSKLGKCVGKEGTFFICGDVTTYEG</sequence>
<dbReference type="RefSeq" id="WP_055151797.1">
    <property type="nucleotide sequence ID" value="NZ_CYZU01000008.1"/>
</dbReference>
<evidence type="ECO:0000313" key="2">
    <source>
        <dbReference type="Proteomes" id="UP000095544"/>
    </source>
</evidence>
<organism evidence="1 2">
    <name type="scientific">Faecalicatena contorta</name>
    <dbReference type="NCBI Taxonomy" id="39482"/>
    <lineage>
        <taxon>Bacteria</taxon>
        <taxon>Bacillati</taxon>
        <taxon>Bacillota</taxon>
        <taxon>Clostridia</taxon>
        <taxon>Lachnospirales</taxon>
        <taxon>Lachnospiraceae</taxon>
        <taxon>Faecalicatena</taxon>
    </lineage>
</organism>
<dbReference type="EMBL" id="CYZU01000008">
    <property type="protein sequence ID" value="CUO04595.1"/>
    <property type="molecule type" value="Genomic_DNA"/>
</dbReference>
<dbReference type="Proteomes" id="UP000095544">
    <property type="component" value="Unassembled WGS sequence"/>
</dbReference>
<evidence type="ECO:0000313" key="1">
    <source>
        <dbReference type="EMBL" id="CUO04595.1"/>
    </source>
</evidence>
<dbReference type="OrthoDB" id="9970927at2"/>
<gene>
    <name evidence="1" type="ORF">ERS852491_01129</name>
</gene>
<dbReference type="STRING" id="39482.ERS852491_01129"/>
<dbReference type="AlphaFoldDB" id="A0A174BY73"/>
<reference evidence="1 2" key="1">
    <citation type="submission" date="2015-09" db="EMBL/GenBank/DDBJ databases">
        <authorList>
            <consortium name="Pathogen Informatics"/>
        </authorList>
    </citation>
    <scope>NUCLEOTIDE SEQUENCE [LARGE SCALE GENOMIC DNA]</scope>
    <source>
        <strain evidence="1 2">2789STDY5834876</strain>
    </source>
</reference>
<protein>
    <submittedName>
        <fullName evidence="1">Uncharacterized protein</fullName>
    </submittedName>
</protein>